<accession>A0A4Z2J539</accession>
<dbReference type="AlphaFoldDB" id="A0A4Z2J539"/>
<feature type="compositionally biased region" description="Basic and acidic residues" evidence="1">
    <location>
        <begin position="1"/>
        <end position="15"/>
    </location>
</feature>
<dbReference type="Proteomes" id="UP000314294">
    <property type="component" value="Unassembled WGS sequence"/>
</dbReference>
<name>A0A4Z2J539_9TELE</name>
<protein>
    <submittedName>
        <fullName evidence="2">Uncharacterized protein</fullName>
    </submittedName>
</protein>
<dbReference type="EMBL" id="SRLO01000023">
    <property type="protein sequence ID" value="TNN85004.1"/>
    <property type="molecule type" value="Genomic_DNA"/>
</dbReference>
<feature type="compositionally biased region" description="Basic and acidic residues" evidence="1">
    <location>
        <begin position="55"/>
        <end position="66"/>
    </location>
</feature>
<feature type="region of interest" description="Disordered" evidence="1">
    <location>
        <begin position="1"/>
        <end position="33"/>
    </location>
</feature>
<reference evidence="2 3" key="1">
    <citation type="submission" date="2019-03" db="EMBL/GenBank/DDBJ databases">
        <title>First draft genome of Liparis tanakae, snailfish: a comprehensive survey of snailfish specific genes.</title>
        <authorList>
            <person name="Kim W."/>
            <person name="Song I."/>
            <person name="Jeong J.-H."/>
            <person name="Kim D."/>
            <person name="Kim S."/>
            <person name="Ryu S."/>
            <person name="Song J.Y."/>
            <person name="Lee S.K."/>
        </authorList>
    </citation>
    <scope>NUCLEOTIDE SEQUENCE [LARGE SCALE GENOMIC DNA]</scope>
    <source>
        <tissue evidence="2">Muscle</tissue>
    </source>
</reference>
<proteinExistence type="predicted"/>
<organism evidence="2 3">
    <name type="scientific">Liparis tanakae</name>
    <name type="common">Tanaka's snailfish</name>
    <dbReference type="NCBI Taxonomy" id="230148"/>
    <lineage>
        <taxon>Eukaryota</taxon>
        <taxon>Metazoa</taxon>
        <taxon>Chordata</taxon>
        <taxon>Craniata</taxon>
        <taxon>Vertebrata</taxon>
        <taxon>Euteleostomi</taxon>
        <taxon>Actinopterygii</taxon>
        <taxon>Neopterygii</taxon>
        <taxon>Teleostei</taxon>
        <taxon>Neoteleostei</taxon>
        <taxon>Acanthomorphata</taxon>
        <taxon>Eupercaria</taxon>
        <taxon>Perciformes</taxon>
        <taxon>Cottioidei</taxon>
        <taxon>Cottales</taxon>
        <taxon>Liparidae</taxon>
        <taxon>Liparis</taxon>
    </lineage>
</organism>
<feature type="region of interest" description="Disordered" evidence="1">
    <location>
        <begin position="52"/>
        <end position="107"/>
    </location>
</feature>
<comment type="caution">
    <text evidence="2">The sequence shown here is derived from an EMBL/GenBank/DDBJ whole genome shotgun (WGS) entry which is preliminary data.</text>
</comment>
<sequence>MRGREKKRERERAEQDAQPPGKGWVSAQPPGQSLAHSLTISKEETNKRILSNSAIREEAETEDKVSPRGNQVYSFRGVGLGPARGRGASERAHLRLSSDAGARLAQP</sequence>
<evidence type="ECO:0000256" key="1">
    <source>
        <dbReference type="SAM" id="MobiDB-lite"/>
    </source>
</evidence>
<evidence type="ECO:0000313" key="2">
    <source>
        <dbReference type="EMBL" id="TNN85004.1"/>
    </source>
</evidence>
<keyword evidence="3" id="KW-1185">Reference proteome</keyword>
<gene>
    <name evidence="2" type="ORF">EYF80_004658</name>
</gene>
<evidence type="ECO:0000313" key="3">
    <source>
        <dbReference type="Proteomes" id="UP000314294"/>
    </source>
</evidence>